<sequence length="497" mass="54659">MSPQDVLATQTWLQSSWQIQVPFSWLEACVEWLQQEGGGAPLPQHQLNQQVLDQWLLTDLRDLAHSVLPAGLYQAQKSELSGSFCVQLDSLLDISQPAYGQLQGWRGTDCTNEAVSAITQATQRTWEAKPTRMLLLQLTDGVQTLDAMEYQPIPALSTTLKPGVKLQLQGQITCRLGVLLLKPGNVKVLGGEVEELGERHSQVKVLCRALGLPEEEPQGPAEQPETQERQVGWSVEPSLESGYRTRSEESSASYRNASLQSRHIESLADSLLVTSSSHEVIELDNLDIPDEDFDDLPLDELDGMIFQESPIQLTNGRDNQRDNLRRRQEEQRRDKSAATVTLDSSPFTYLCLLQQVAAGASGLLECMSEVCVKAFIVTLQGNLKCSKGEWLVSASISDGTGYMDVHLSDQVLTGLLGFSAVEKSKLDPARKDAGMKACQQGLVDMCCVMTLRLDPAGGKAVVLKADAVTEEDFRALEERVKGRRGQEDSGTWTSEGC</sequence>
<keyword evidence="4" id="KW-0235">DNA replication</keyword>
<dbReference type="Gene3D" id="2.40.50.770">
    <property type="entry name" value="RecQ-mediated genome instability protein Rmi1, C-terminal domain"/>
    <property type="match status" value="1"/>
</dbReference>
<dbReference type="Gene3D" id="2.40.50.510">
    <property type="match status" value="1"/>
</dbReference>
<evidence type="ECO:0000256" key="5">
    <source>
        <dbReference type="ARBA" id="ARBA00023242"/>
    </source>
</evidence>
<feature type="compositionally biased region" description="Basic and acidic residues" evidence="7">
    <location>
        <begin position="318"/>
        <end position="336"/>
    </location>
</feature>
<comment type="similarity">
    <text evidence="2">Belongs to the RMI1 family.</text>
</comment>
<dbReference type="AlphaFoldDB" id="A0A060WH56"/>
<evidence type="ECO:0000259" key="10">
    <source>
        <dbReference type="Pfam" id="PF21000"/>
    </source>
</evidence>
<evidence type="ECO:0000256" key="3">
    <source>
        <dbReference type="ARBA" id="ARBA00018987"/>
    </source>
</evidence>
<feature type="domain" description="RecQ mediated genome instability protein 1 OB-fold" evidence="8">
    <location>
        <begin position="68"/>
        <end position="201"/>
    </location>
</feature>
<evidence type="ECO:0000256" key="2">
    <source>
        <dbReference type="ARBA" id="ARBA00006395"/>
    </source>
</evidence>
<dbReference type="EMBL" id="FR904539">
    <property type="protein sequence ID" value="CDQ66326.1"/>
    <property type="molecule type" value="Genomic_DNA"/>
</dbReference>
<dbReference type="Pfam" id="PF16099">
    <property type="entry name" value="RMI1_C"/>
    <property type="match status" value="1"/>
</dbReference>
<dbReference type="InterPro" id="IPR044881">
    <property type="entry name" value="RMI1_N_N_sf"/>
</dbReference>
<dbReference type="STRING" id="8022.A0A060WH56"/>
<dbReference type="GO" id="GO:0006260">
    <property type="term" value="P:DNA replication"/>
    <property type="evidence" value="ECO:0007669"/>
    <property type="project" value="UniProtKB-KW"/>
</dbReference>
<comment type="subcellular location">
    <subcellularLocation>
        <location evidence="1">Nucleus</location>
    </subcellularLocation>
</comment>
<dbReference type="Pfam" id="PF08585">
    <property type="entry name" value="RMI1_N_C"/>
    <property type="match status" value="1"/>
</dbReference>
<reference evidence="11" key="2">
    <citation type="submission" date="2014-03" db="EMBL/GenBank/DDBJ databases">
        <authorList>
            <person name="Genoscope - CEA"/>
        </authorList>
    </citation>
    <scope>NUCLEOTIDE SEQUENCE</scope>
</reference>
<dbReference type="Pfam" id="PF21000">
    <property type="entry name" value="RMI1_N_N"/>
    <property type="match status" value="1"/>
</dbReference>
<organism evidence="11 12">
    <name type="scientific">Oncorhynchus mykiss</name>
    <name type="common">Rainbow trout</name>
    <name type="synonym">Salmo gairdneri</name>
    <dbReference type="NCBI Taxonomy" id="8022"/>
    <lineage>
        <taxon>Eukaryota</taxon>
        <taxon>Metazoa</taxon>
        <taxon>Chordata</taxon>
        <taxon>Craniata</taxon>
        <taxon>Vertebrata</taxon>
        <taxon>Euteleostomi</taxon>
        <taxon>Actinopterygii</taxon>
        <taxon>Neopterygii</taxon>
        <taxon>Teleostei</taxon>
        <taxon>Protacanthopterygii</taxon>
        <taxon>Salmoniformes</taxon>
        <taxon>Salmonidae</taxon>
        <taxon>Salmoninae</taxon>
        <taxon>Oncorhynchus</taxon>
    </lineage>
</organism>
<feature type="domain" description="RecQ-mediated genome instability protein 1 C-terminal OB-fold" evidence="9">
    <location>
        <begin position="344"/>
        <end position="480"/>
    </location>
</feature>
<dbReference type="PANTHER" id="PTHR14790:SF15">
    <property type="entry name" value="RECQ-MEDIATED GENOME INSTABILITY PROTEIN 1"/>
    <property type="match status" value="1"/>
</dbReference>
<dbReference type="InterPro" id="IPR032199">
    <property type="entry name" value="RMI1_C"/>
</dbReference>
<dbReference type="InterPro" id="IPR049363">
    <property type="entry name" value="RMI1_N"/>
</dbReference>
<evidence type="ECO:0000256" key="7">
    <source>
        <dbReference type="SAM" id="MobiDB-lite"/>
    </source>
</evidence>
<dbReference type="PaxDb" id="8022-A0A060WH56"/>
<dbReference type="Proteomes" id="UP000193380">
    <property type="component" value="Unassembled WGS sequence"/>
</dbReference>
<dbReference type="GO" id="GO:0031422">
    <property type="term" value="C:RecQ family helicase-topoisomerase III complex"/>
    <property type="evidence" value="ECO:0007669"/>
    <property type="project" value="TreeGrafter"/>
</dbReference>
<feature type="region of interest" description="Disordered" evidence="7">
    <location>
        <begin position="311"/>
        <end position="338"/>
    </location>
</feature>
<proteinExistence type="inferred from homology"/>
<dbReference type="GO" id="GO:0000166">
    <property type="term" value="F:nucleotide binding"/>
    <property type="evidence" value="ECO:0007669"/>
    <property type="project" value="InterPro"/>
</dbReference>
<evidence type="ECO:0000259" key="8">
    <source>
        <dbReference type="Pfam" id="PF08585"/>
    </source>
</evidence>
<evidence type="ECO:0000313" key="11">
    <source>
        <dbReference type="EMBL" id="CDQ66326.1"/>
    </source>
</evidence>
<feature type="region of interest" description="Disordered" evidence="7">
    <location>
        <begin position="213"/>
        <end position="255"/>
    </location>
</feature>
<accession>A0A060WH56</accession>
<dbReference type="InterPro" id="IPR042470">
    <property type="entry name" value="RMI1_N_C_sf"/>
</dbReference>
<reference evidence="11" key="1">
    <citation type="journal article" date="2014" name="Nat. Commun.">
        <title>The rainbow trout genome provides novel insights into evolution after whole-genome duplication in vertebrates.</title>
        <authorList>
            <person name="Berthelot C."/>
            <person name="Brunet F."/>
            <person name="Chalopin D."/>
            <person name="Juanchich A."/>
            <person name="Bernard M."/>
            <person name="Noel B."/>
            <person name="Bento P."/>
            <person name="Da Silva C."/>
            <person name="Labadie K."/>
            <person name="Alberti A."/>
            <person name="Aury J.M."/>
            <person name="Louis A."/>
            <person name="Dehais P."/>
            <person name="Bardou P."/>
            <person name="Montfort J."/>
            <person name="Klopp C."/>
            <person name="Cabau C."/>
            <person name="Gaspin C."/>
            <person name="Thorgaard G.H."/>
            <person name="Boussaha M."/>
            <person name="Quillet E."/>
            <person name="Guyomard R."/>
            <person name="Galiana D."/>
            <person name="Bobe J."/>
            <person name="Volff J.N."/>
            <person name="Genet C."/>
            <person name="Wincker P."/>
            <person name="Jaillon O."/>
            <person name="Roest Crollius H."/>
            <person name="Guiguen Y."/>
        </authorList>
    </citation>
    <scope>NUCLEOTIDE SEQUENCE [LARGE SCALE GENOMIC DNA]</scope>
</reference>
<dbReference type="FunFam" id="1.10.8.1020:FF:000001">
    <property type="entry name" value="RecQ-mediated genome instability protein 1"/>
    <property type="match status" value="1"/>
</dbReference>
<dbReference type="SMART" id="SM01161">
    <property type="entry name" value="DUF1767"/>
    <property type="match status" value="1"/>
</dbReference>
<evidence type="ECO:0000256" key="1">
    <source>
        <dbReference type="ARBA" id="ARBA00004123"/>
    </source>
</evidence>
<dbReference type="GO" id="GO:0000724">
    <property type="term" value="P:double-strand break repair via homologous recombination"/>
    <property type="evidence" value="ECO:0007669"/>
    <property type="project" value="TreeGrafter"/>
</dbReference>
<keyword evidence="5" id="KW-0539">Nucleus</keyword>
<protein>
    <recommendedName>
        <fullName evidence="3">RecQ-mediated genome instability protein 1</fullName>
    </recommendedName>
</protein>
<feature type="domain" description="RMI1 N-terminal" evidence="10">
    <location>
        <begin position="13"/>
        <end position="62"/>
    </location>
</feature>
<dbReference type="GO" id="GO:0016604">
    <property type="term" value="C:nuclear body"/>
    <property type="evidence" value="ECO:0007669"/>
    <property type="project" value="TreeGrafter"/>
</dbReference>
<comment type="function">
    <text evidence="6">Essential component of the RMI complex, a complex that plays an important role in the processing of homologous recombination intermediates to limit DNA crossover formation in cells. Promotes TOP3A binding to double Holliday junctions (DHJ) and hence stimulates TOP3A-mediated dissolution. Required for BLM phosphorylation during mitosis. Within the BLM complex, required for BLM and TOP3A stability.</text>
</comment>
<dbReference type="FunFam" id="2.40.50.770:FF:000002">
    <property type="entry name" value="recQ-mediated genome instability protein 1"/>
    <property type="match status" value="1"/>
</dbReference>
<evidence type="ECO:0000313" key="12">
    <source>
        <dbReference type="Proteomes" id="UP000193380"/>
    </source>
</evidence>
<gene>
    <name evidence="11" type="ORF">GSONMT00075203001</name>
</gene>
<evidence type="ECO:0000256" key="4">
    <source>
        <dbReference type="ARBA" id="ARBA00022705"/>
    </source>
</evidence>
<dbReference type="PANTHER" id="PTHR14790">
    <property type="entry name" value="RECQ-MEDIATED GENOME INSTABILITY PROTEIN 1 RMI1"/>
    <property type="match status" value="1"/>
</dbReference>
<name>A0A060WH56_ONCMY</name>
<dbReference type="Gene3D" id="1.10.8.1020">
    <property type="entry name" value="RecQ-mediated genome instability protein 1, N-terminal domain"/>
    <property type="match status" value="1"/>
</dbReference>
<evidence type="ECO:0000259" key="9">
    <source>
        <dbReference type="Pfam" id="PF16099"/>
    </source>
</evidence>
<dbReference type="GO" id="GO:0000712">
    <property type="term" value="P:resolution of meiotic recombination intermediates"/>
    <property type="evidence" value="ECO:0007669"/>
    <property type="project" value="TreeGrafter"/>
</dbReference>
<evidence type="ECO:0000256" key="6">
    <source>
        <dbReference type="ARBA" id="ARBA00024977"/>
    </source>
</evidence>
<dbReference type="InterPro" id="IPR013894">
    <property type="entry name" value="RMI1_OB"/>
</dbReference>